<dbReference type="InterPro" id="IPR001980">
    <property type="entry name" value="PPAT"/>
</dbReference>
<feature type="domain" description="Cytidyltransferase-like" evidence="10">
    <location>
        <begin position="29"/>
        <end position="157"/>
    </location>
</feature>
<keyword evidence="12" id="KW-1185">Reference proteome</keyword>
<gene>
    <name evidence="9" type="primary">coaD</name>
    <name evidence="11" type="ORF">EDC34_101557</name>
</gene>
<dbReference type="GO" id="GO:0005524">
    <property type="term" value="F:ATP binding"/>
    <property type="evidence" value="ECO:0007669"/>
    <property type="project" value="UniProtKB-KW"/>
</dbReference>
<dbReference type="NCBIfam" id="TIGR00125">
    <property type="entry name" value="cyt_tran_rel"/>
    <property type="match status" value="1"/>
</dbReference>
<keyword evidence="7 9" id="KW-0173">Coenzyme A biosynthesis</keyword>
<dbReference type="GO" id="GO:0015937">
    <property type="term" value="P:coenzyme A biosynthetic process"/>
    <property type="evidence" value="ECO:0007669"/>
    <property type="project" value="UniProtKB-UniRule"/>
</dbReference>
<dbReference type="AlphaFoldDB" id="A0A4R3NG60"/>
<feature type="binding site" evidence="9">
    <location>
        <position position="97"/>
    </location>
    <ligand>
        <name>substrate</name>
    </ligand>
</feature>
<evidence type="ECO:0000256" key="6">
    <source>
        <dbReference type="ARBA" id="ARBA00022842"/>
    </source>
</evidence>
<dbReference type="HAMAP" id="MF_00151">
    <property type="entry name" value="PPAT_bact"/>
    <property type="match status" value="1"/>
</dbReference>
<dbReference type="GO" id="GO:0005737">
    <property type="term" value="C:cytoplasm"/>
    <property type="evidence" value="ECO:0007669"/>
    <property type="project" value="UniProtKB-SubCell"/>
</dbReference>
<evidence type="ECO:0000256" key="8">
    <source>
        <dbReference type="ARBA" id="ARBA00029346"/>
    </source>
</evidence>
<dbReference type="NCBIfam" id="TIGR01510">
    <property type="entry name" value="coaD_prev_kdtB"/>
    <property type="match status" value="1"/>
</dbReference>
<keyword evidence="5 9" id="KW-0067">ATP-binding</keyword>
<comment type="caution">
    <text evidence="11">The sequence shown here is derived from an EMBL/GenBank/DDBJ whole genome shotgun (WGS) entry which is preliminary data.</text>
</comment>
<dbReference type="InterPro" id="IPR014729">
    <property type="entry name" value="Rossmann-like_a/b/a_fold"/>
</dbReference>
<organism evidence="11 12">
    <name type="scientific">Thermomonas haemolytica</name>
    <dbReference type="NCBI Taxonomy" id="141949"/>
    <lineage>
        <taxon>Bacteria</taxon>
        <taxon>Pseudomonadati</taxon>
        <taxon>Pseudomonadota</taxon>
        <taxon>Gammaproteobacteria</taxon>
        <taxon>Lysobacterales</taxon>
        <taxon>Lysobacteraceae</taxon>
        <taxon>Thermomonas</taxon>
    </lineage>
</organism>
<comment type="function">
    <text evidence="9">Reversibly transfers an adenylyl group from ATP to 4'-phosphopantetheine, yielding dephospho-CoA (dPCoA) and pyrophosphate.</text>
</comment>
<keyword evidence="6 9" id="KW-0460">Magnesium</keyword>
<feature type="binding site" evidence="9">
    <location>
        <position position="33"/>
    </location>
    <ligand>
        <name>substrate</name>
    </ligand>
</feature>
<evidence type="ECO:0000313" key="11">
    <source>
        <dbReference type="EMBL" id="TCT26229.1"/>
    </source>
</evidence>
<feature type="binding site" evidence="9">
    <location>
        <position position="111"/>
    </location>
    <ligand>
        <name>substrate</name>
    </ligand>
</feature>
<evidence type="ECO:0000256" key="5">
    <source>
        <dbReference type="ARBA" id="ARBA00022840"/>
    </source>
</evidence>
<feature type="binding site" evidence="9">
    <location>
        <begin position="33"/>
        <end position="34"/>
    </location>
    <ligand>
        <name>ATP</name>
        <dbReference type="ChEBI" id="CHEBI:30616"/>
    </ligand>
</feature>
<dbReference type="Proteomes" id="UP000295414">
    <property type="component" value="Unassembled WGS sequence"/>
</dbReference>
<evidence type="ECO:0000256" key="9">
    <source>
        <dbReference type="HAMAP-Rule" id="MF_00151"/>
    </source>
</evidence>
<keyword evidence="1 9" id="KW-0963">Cytoplasm</keyword>
<feature type="site" description="Transition state stabilizer" evidence="9">
    <location>
        <position position="41"/>
    </location>
</feature>
<evidence type="ECO:0000313" key="12">
    <source>
        <dbReference type="Proteomes" id="UP000295414"/>
    </source>
</evidence>
<comment type="subunit">
    <text evidence="9">Homohexamer.</text>
</comment>
<evidence type="ECO:0000256" key="4">
    <source>
        <dbReference type="ARBA" id="ARBA00022741"/>
    </source>
</evidence>
<protein>
    <recommendedName>
        <fullName evidence="9">Phosphopantetheine adenylyltransferase</fullName>
        <ecNumber evidence="9">2.7.7.3</ecNumber>
    </recommendedName>
    <alternativeName>
        <fullName evidence="9">Dephospho-CoA pyrophosphorylase</fullName>
    </alternativeName>
    <alternativeName>
        <fullName evidence="9">Pantetheine-phosphate adenylyltransferase</fullName>
        <shortName evidence="9">PPAT</shortName>
    </alternativeName>
</protein>
<evidence type="ECO:0000256" key="2">
    <source>
        <dbReference type="ARBA" id="ARBA00022679"/>
    </source>
</evidence>
<dbReference type="Pfam" id="PF01467">
    <property type="entry name" value="CTP_transf_like"/>
    <property type="match status" value="1"/>
</dbReference>
<feature type="binding site" evidence="9">
    <location>
        <begin position="112"/>
        <end position="114"/>
    </location>
    <ligand>
        <name>ATP</name>
        <dbReference type="ChEBI" id="CHEBI:30616"/>
    </ligand>
</feature>
<proteinExistence type="inferred from homology"/>
<dbReference type="InterPro" id="IPR004821">
    <property type="entry name" value="Cyt_trans-like"/>
</dbReference>
<dbReference type="PANTHER" id="PTHR21342">
    <property type="entry name" value="PHOSPHOPANTETHEINE ADENYLYLTRANSFERASE"/>
    <property type="match status" value="1"/>
</dbReference>
<evidence type="ECO:0000256" key="3">
    <source>
        <dbReference type="ARBA" id="ARBA00022695"/>
    </source>
</evidence>
<comment type="cofactor">
    <cofactor evidence="9">
        <name>Mg(2+)</name>
        <dbReference type="ChEBI" id="CHEBI:18420"/>
    </cofactor>
</comment>
<keyword evidence="4 9" id="KW-0547">Nucleotide-binding</keyword>
<feature type="binding site" evidence="9">
    <location>
        <position position="65"/>
    </location>
    <ligand>
        <name>substrate</name>
    </ligand>
</feature>
<dbReference type="SUPFAM" id="SSF52374">
    <property type="entry name" value="Nucleotidylyl transferase"/>
    <property type="match status" value="1"/>
</dbReference>
<comment type="subcellular location">
    <subcellularLocation>
        <location evidence="9">Cytoplasm</location>
    </subcellularLocation>
</comment>
<accession>A0A4R3NG60</accession>
<keyword evidence="2 9" id="KW-0808">Transferase</keyword>
<reference evidence="11 12" key="1">
    <citation type="submission" date="2019-03" db="EMBL/GenBank/DDBJ databases">
        <title>Genomic Encyclopedia of Type Strains, Phase IV (KMG-IV): sequencing the most valuable type-strain genomes for metagenomic binning, comparative biology and taxonomic classification.</title>
        <authorList>
            <person name="Goeker M."/>
        </authorList>
    </citation>
    <scope>NUCLEOTIDE SEQUENCE [LARGE SCALE GENOMIC DNA]</scope>
    <source>
        <strain evidence="11 12">DSM 13605</strain>
    </source>
</reference>
<name>A0A4R3NG60_9GAMM</name>
<dbReference type="GO" id="GO:0004595">
    <property type="term" value="F:pantetheine-phosphate adenylyltransferase activity"/>
    <property type="evidence" value="ECO:0007669"/>
    <property type="project" value="UniProtKB-UniRule"/>
</dbReference>
<feature type="binding site" evidence="9">
    <location>
        <begin position="147"/>
        <end position="153"/>
    </location>
    <ligand>
        <name>ATP</name>
        <dbReference type="ChEBI" id="CHEBI:30616"/>
    </ligand>
</feature>
<dbReference type="EMBL" id="SMAP01000001">
    <property type="protein sequence ID" value="TCT26229.1"/>
    <property type="molecule type" value="Genomic_DNA"/>
</dbReference>
<dbReference type="CDD" id="cd02163">
    <property type="entry name" value="PPAT"/>
    <property type="match status" value="1"/>
</dbReference>
<evidence type="ECO:0000256" key="7">
    <source>
        <dbReference type="ARBA" id="ARBA00022993"/>
    </source>
</evidence>
<keyword evidence="3 9" id="KW-0548">Nucleotidyltransferase</keyword>
<comment type="similarity">
    <text evidence="9">Belongs to the bacterial CoaD family.</text>
</comment>
<dbReference type="PANTHER" id="PTHR21342:SF1">
    <property type="entry name" value="PHOSPHOPANTETHEINE ADENYLYLTRANSFERASE"/>
    <property type="match status" value="1"/>
</dbReference>
<dbReference type="EC" id="2.7.7.3" evidence="9"/>
<dbReference type="PRINTS" id="PR01020">
    <property type="entry name" value="LPSBIOSNTHSS"/>
</dbReference>
<sequence length="186" mass="20231">MRCTGAVHWGNPEQRRFDDDMSVAARTAVYPGTFDPITNGHLDLVDRAAPLFERLVVGVAASPSKGPALPLELRVGLARQALGHHANVEVRGFDCLLAHFVRDIGAGVLLRGLRAVSDFEYEFQMASMNRHLIPEVETLFLTPAEQYGFISSSLVREISRLGGDVSGFVPPAVAAALEAHWRGRAT</sequence>
<comment type="catalytic activity">
    <reaction evidence="8 9">
        <text>(R)-4'-phosphopantetheine + ATP + H(+) = 3'-dephospho-CoA + diphosphate</text>
        <dbReference type="Rhea" id="RHEA:19801"/>
        <dbReference type="ChEBI" id="CHEBI:15378"/>
        <dbReference type="ChEBI" id="CHEBI:30616"/>
        <dbReference type="ChEBI" id="CHEBI:33019"/>
        <dbReference type="ChEBI" id="CHEBI:57328"/>
        <dbReference type="ChEBI" id="CHEBI:61723"/>
        <dbReference type="EC" id="2.7.7.3"/>
    </reaction>
</comment>
<dbReference type="UniPathway" id="UPA00241">
    <property type="reaction ID" value="UER00355"/>
</dbReference>
<evidence type="ECO:0000259" key="10">
    <source>
        <dbReference type="Pfam" id="PF01467"/>
    </source>
</evidence>
<feature type="binding site" evidence="9">
    <location>
        <position position="41"/>
    </location>
    <ligand>
        <name>ATP</name>
        <dbReference type="ChEBI" id="CHEBI:30616"/>
    </ligand>
</feature>
<comment type="pathway">
    <text evidence="9">Cofactor biosynthesis; coenzyme A biosynthesis; CoA from (R)-pantothenate: step 4/5.</text>
</comment>
<evidence type="ECO:0000256" key="1">
    <source>
        <dbReference type="ARBA" id="ARBA00022490"/>
    </source>
</evidence>
<dbReference type="Gene3D" id="3.40.50.620">
    <property type="entry name" value="HUPs"/>
    <property type="match status" value="1"/>
</dbReference>
<feature type="binding site" evidence="9">
    <location>
        <position position="122"/>
    </location>
    <ligand>
        <name>ATP</name>
        <dbReference type="ChEBI" id="CHEBI:30616"/>
    </ligand>
</feature>